<accession>A0A3M9N1W3</accession>
<organism evidence="2 3">
    <name type="scientific">Rufibacter immobilis</name>
    <dbReference type="NCBI Taxonomy" id="1348778"/>
    <lineage>
        <taxon>Bacteria</taxon>
        <taxon>Pseudomonadati</taxon>
        <taxon>Bacteroidota</taxon>
        <taxon>Cytophagia</taxon>
        <taxon>Cytophagales</taxon>
        <taxon>Hymenobacteraceae</taxon>
        <taxon>Rufibacter</taxon>
    </lineage>
</organism>
<keyword evidence="3" id="KW-1185">Reference proteome</keyword>
<dbReference type="Gene3D" id="3.40.50.300">
    <property type="entry name" value="P-loop containing nucleotide triphosphate hydrolases"/>
    <property type="match status" value="1"/>
</dbReference>
<dbReference type="AlphaFoldDB" id="A0A3M9N1W3"/>
<evidence type="ECO:0000259" key="1">
    <source>
        <dbReference type="Pfam" id="PF01656"/>
    </source>
</evidence>
<dbReference type="EMBL" id="RJJE01000004">
    <property type="protein sequence ID" value="RNI31780.1"/>
    <property type="molecule type" value="Genomic_DNA"/>
</dbReference>
<dbReference type="InterPro" id="IPR050678">
    <property type="entry name" value="DNA_Partitioning_ATPase"/>
</dbReference>
<dbReference type="PANTHER" id="PTHR13696:SF52">
    <property type="entry name" value="PARA FAMILY PROTEIN CT_582"/>
    <property type="match status" value="1"/>
</dbReference>
<dbReference type="RefSeq" id="WP_123132233.1">
    <property type="nucleotide sequence ID" value="NZ_RJJE01000004.1"/>
</dbReference>
<dbReference type="CDD" id="cd02042">
    <property type="entry name" value="ParAB_family"/>
    <property type="match status" value="1"/>
</dbReference>
<dbReference type="PANTHER" id="PTHR13696">
    <property type="entry name" value="P-LOOP CONTAINING NUCLEOSIDE TRIPHOSPHATE HYDROLASE"/>
    <property type="match status" value="1"/>
</dbReference>
<comment type="caution">
    <text evidence="2">The sequence shown here is derived from an EMBL/GenBank/DDBJ whole genome shotgun (WGS) entry which is preliminary data.</text>
</comment>
<sequence>MKIISFATQKGGSGKSTLTLVLAAALAIDYKLKVAVLDCDYQQSIVKTRVQIDEESLQLLKESNPDATYPFDIFSIDLNGIFDFVDNPENDYDLVFIDVPGRADGDDVFNALTACDAVIVPLVADYLDRASTAEFMHILQTIKTEADKAEIPFEYFGISTKRSNNKEEQEMDDYVDALGLARFKSSLSYRAAYKRASTLYSLTTPAYLRYVGGDKNVSEEIHAVCNELIERMELPIKSVTE</sequence>
<name>A0A3M9N1W3_9BACT</name>
<dbReference type="InterPro" id="IPR027417">
    <property type="entry name" value="P-loop_NTPase"/>
</dbReference>
<dbReference type="InterPro" id="IPR002586">
    <property type="entry name" value="CobQ/CobB/MinD/ParA_Nub-bd_dom"/>
</dbReference>
<evidence type="ECO:0000313" key="3">
    <source>
        <dbReference type="Proteomes" id="UP000271010"/>
    </source>
</evidence>
<feature type="domain" description="CobQ/CobB/MinD/ParA nucleotide binding" evidence="1">
    <location>
        <begin position="4"/>
        <end position="196"/>
    </location>
</feature>
<reference evidence="2 3" key="1">
    <citation type="submission" date="2018-11" db="EMBL/GenBank/DDBJ databases">
        <title>Rufibacter latericius sp. nov., isolated from water in Baiyang Lake.</title>
        <authorList>
            <person name="Yang Y."/>
        </authorList>
    </citation>
    <scope>NUCLEOTIDE SEQUENCE [LARGE SCALE GENOMIC DNA]</scope>
    <source>
        <strain evidence="2 3">MCC P1</strain>
    </source>
</reference>
<dbReference type="SUPFAM" id="SSF52540">
    <property type="entry name" value="P-loop containing nucleoside triphosphate hydrolases"/>
    <property type="match status" value="1"/>
</dbReference>
<dbReference type="OrthoDB" id="978593at2"/>
<proteinExistence type="predicted"/>
<gene>
    <name evidence="2" type="ORF">EFA69_06155</name>
</gene>
<dbReference type="Pfam" id="PF01656">
    <property type="entry name" value="CbiA"/>
    <property type="match status" value="1"/>
</dbReference>
<dbReference type="Proteomes" id="UP000271010">
    <property type="component" value="Unassembled WGS sequence"/>
</dbReference>
<evidence type="ECO:0000313" key="2">
    <source>
        <dbReference type="EMBL" id="RNI31780.1"/>
    </source>
</evidence>
<protein>
    <submittedName>
        <fullName evidence="2">ParA family protein</fullName>
    </submittedName>
</protein>